<dbReference type="RefSeq" id="XP_022136760.1">
    <property type="nucleotide sequence ID" value="XM_022281068.1"/>
</dbReference>
<comment type="subcellular location">
    <subcellularLocation>
        <location evidence="1">Nucleus</location>
    </subcellularLocation>
</comment>
<protein>
    <submittedName>
        <fullName evidence="10">Basic leucine zipper 4-like</fullName>
    </submittedName>
</protein>
<sequence>MFLSGEQDVRFCRPVLESGFTPSEIQELWSLFEDPAGSSRAVDDERRRKRMMSNRESARRSRLRKKKHLENLTVQMDRLKVKNQELKRQLNVVMNRYFMVRRQNDRLWSEYVALHARLSDLYRISMQQKIKNNDNSNSCMQILF</sequence>
<proteinExistence type="predicted"/>
<evidence type="ECO:0000256" key="1">
    <source>
        <dbReference type="ARBA" id="ARBA00004123"/>
    </source>
</evidence>
<feature type="region of interest" description="Disordered" evidence="7">
    <location>
        <begin position="38"/>
        <end position="63"/>
    </location>
</feature>
<dbReference type="CDD" id="cd14702">
    <property type="entry name" value="bZIP_plant_GBF1"/>
    <property type="match status" value="1"/>
</dbReference>
<dbReference type="GeneID" id="111008383"/>
<evidence type="ECO:0000313" key="10">
    <source>
        <dbReference type="RefSeq" id="XP_022136760.1"/>
    </source>
</evidence>
<dbReference type="AlphaFoldDB" id="A0A6J1C4V8"/>
<dbReference type="InterPro" id="IPR004827">
    <property type="entry name" value="bZIP"/>
</dbReference>
<keyword evidence="9" id="KW-1185">Reference proteome</keyword>
<reference evidence="10" key="1">
    <citation type="submission" date="2025-08" db="UniProtKB">
        <authorList>
            <consortium name="RefSeq"/>
        </authorList>
    </citation>
    <scope>IDENTIFICATION</scope>
    <source>
        <strain evidence="10">OHB3-1</strain>
    </source>
</reference>
<evidence type="ECO:0000256" key="5">
    <source>
        <dbReference type="ARBA" id="ARBA00023242"/>
    </source>
</evidence>
<dbReference type="GO" id="GO:0046982">
    <property type="term" value="F:protein heterodimerization activity"/>
    <property type="evidence" value="ECO:0007669"/>
    <property type="project" value="UniProtKB-ARBA"/>
</dbReference>
<name>A0A6J1C4V8_MOMCH</name>
<dbReference type="SMART" id="SM00338">
    <property type="entry name" value="BRLZ"/>
    <property type="match status" value="1"/>
</dbReference>
<dbReference type="GO" id="GO:0003700">
    <property type="term" value="F:DNA-binding transcription factor activity"/>
    <property type="evidence" value="ECO:0007669"/>
    <property type="project" value="InterPro"/>
</dbReference>
<evidence type="ECO:0000313" key="9">
    <source>
        <dbReference type="Proteomes" id="UP000504603"/>
    </source>
</evidence>
<gene>
    <name evidence="10" type="primary">LOC111008383</name>
</gene>
<dbReference type="SUPFAM" id="SSF57959">
    <property type="entry name" value="Leucine zipper domain"/>
    <property type="match status" value="1"/>
</dbReference>
<dbReference type="Pfam" id="PF00170">
    <property type="entry name" value="bZIP_1"/>
    <property type="match status" value="1"/>
</dbReference>
<dbReference type="KEGG" id="mcha:111008383"/>
<keyword evidence="4" id="KW-0804">Transcription</keyword>
<accession>A0A6J1C4V8</accession>
<dbReference type="GO" id="GO:0005634">
    <property type="term" value="C:nucleus"/>
    <property type="evidence" value="ECO:0007669"/>
    <property type="project" value="UniProtKB-SubCell"/>
</dbReference>
<dbReference type="Gene3D" id="1.20.5.170">
    <property type="match status" value="1"/>
</dbReference>
<evidence type="ECO:0000256" key="4">
    <source>
        <dbReference type="ARBA" id="ARBA00023163"/>
    </source>
</evidence>
<dbReference type="InterPro" id="IPR046347">
    <property type="entry name" value="bZIP_sf"/>
</dbReference>
<evidence type="ECO:0000256" key="3">
    <source>
        <dbReference type="ARBA" id="ARBA00023125"/>
    </source>
</evidence>
<evidence type="ECO:0000256" key="2">
    <source>
        <dbReference type="ARBA" id="ARBA00023015"/>
    </source>
</evidence>
<organism evidence="9 10">
    <name type="scientific">Momordica charantia</name>
    <name type="common">Bitter gourd</name>
    <name type="synonym">Balsam pear</name>
    <dbReference type="NCBI Taxonomy" id="3673"/>
    <lineage>
        <taxon>Eukaryota</taxon>
        <taxon>Viridiplantae</taxon>
        <taxon>Streptophyta</taxon>
        <taxon>Embryophyta</taxon>
        <taxon>Tracheophyta</taxon>
        <taxon>Spermatophyta</taxon>
        <taxon>Magnoliopsida</taxon>
        <taxon>eudicotyledons</taxon>
        <taxon>Gunneridae</taxon>
        <taxon>Pentapetalae</taxon>
        <taxon>rosids</taxon>
        <taxon>fabids</taxon>
        <taxon>Cucurbitales</taxon>
        <taxon>Cucurbitaceae</taxon>
        <taxon>Momordiceae</taxon>
        <taxon>Momordica</taxon>
    </lineage>
</organism>
<feature type="coiled-coil region" evidence="6">
    <location>
        <begin position="69"/>
        <end position="96"/>
    </location>
</feature>
<dbReference type="InterPro" id="IPR045314">
    <property type="entry name" value="bZIP_plant_GBF1"/>
</dbReference>
<evidence type="ECO:0000256" key="6">
    <source>
        <dbReference type="SAM" id="Coils"/>
    </source>
</evidence>
<keyword evidence="3" id="KW-0238">DNA-binding</keyword>
<evidence type="ECO:0000259" key="8">
    <source>
        <dbReference type="PROSITE" id="PS50217"/>
    </source>
</evidence>
<keyword evidence="2" id="KW-0805">Transcription regulation</keyword>
<dbReference type="FunFam" id="1.20.5.170:FF:000020">
    <property type="entry name" value="BZIP transcription factor"/>
    <property type="match status" value="1"/>
</dbReference>
<keyword evidence="6" id="KW-0175">Coiled coil</keyword>
<dbReference type="OrthoDB" id="551672at2759"/>
<dbReference type="GO" id="GO:0000976">
    <property type="term" value="F:transcription cis-regulatory region binding"/>
    <property type="evidence" value="ECO:0007669"/>
    <property type="project" value="TreeGrafter"/>
</dbReference>
<evidence type="ECO:0000256" key="7">
    <source>
        <dbReference type="SAM" id="MobiDB-lite"/>
    </source>
</evidence>
<dbReference type="PANTHER" id="PTHR45764">
    <property type="entry name" value="BZIP TRANSCRIPTION FACTOR 44"/>
    <property type="match status" value="1"/>
</dbReference>
<dbReference type="Proteomes" id="UP000504603">
    <property type="component" value="Unplaced"/>
</dbReference>
<dbReference type="PANTHER" id="PTHR45764:SF52">
    <property type="entry name" value="BASIC LEUCINE ZIPPER 4"/>
    <property type="match status" value="1"/>
</dbReference>
<dbReference type="PROSITE" id="PS50217">
    <property type="entry name" value="BZIP"/>
    <property type="match status" value="1"/>
</dbReference>
<feature type="domain" description="BZIP" evidence="8">
    <location>
        <begin position="44"/>
        <end position="107"/>
    </location>
</feature>
<dbReference type="PROSITE" id="PS00036">
    <property type="entry name" value="BZIP_BASIC"/>
    <property type="match status" value="1"/>
</dbReference>
<dbReference type="GO" id="GO:0045893">
    <property type="term" value="P:positive regulation of DNA-templated transcription"/>
    <property type="evidence" value="ECO:0007669"/>
    <property type="project" value="TreeGrafter"/>
</dbReference>
<keyword evidence="5" id="KW-0539">Nucleus</keyword>